<dbReference type="GO" id="GO:0005524">
    <property type="term" value="F:ATP binding"/>
    <property type="evidence" value="ECO:0007669"/>
    <property type="project" value="InterPro"/>
</dbReference>
<dbReference type="SUPFAM" id="SSF52540">
    <property type="entry name" value="P-loop containing nucleoside triphosphate hydrolases"/>
    <property type="match status" value="1"/>
</dbReference>
<dbReference type="SMART" id="SM00255">
    <property type="entry name" value="TIR"/>
    <property type="match status" value="1"/>
</dbReference>
<gene>
    <name evidence="2" type="ORF">FRACA_1100014</name>
</gene>
<evidence type="ECO:0000313" key="2">
    <source>
        <dbReference type="EMBL" id="SNQ45761.1"/>
    </source>
</evidence>
<dbReference type="PROSITE" id="PS50104">
    <property type="entry name" value="TIR"/>
    <property type="match status" value="1"/>
</dbReference>
<sequence length="561" mass="61996">MASGGRSDEQWDFFISYTAADQQWAEWIAWELEADGFHVLIQAWDFVPGSNWTASMAEGLERSTRTIAVVSEAYLRSVYSQAEWNAAFRSDPTGLTRRLLPVRVEDCDRPGLLGAVVAVDLFGRDDAEARRVLLEGVRAAIGGRAKPSAPPVFPVEGEVVLSEEMVAGSPPSRREGATSPYLIARTAPPHPAQRTTAPPRPSLEDLDLQAAAAVRRIRIWEVGEVFKPTGIPEVTFVQPAEFVTFGMSLRQPGLSVVLEGPSGIGKTTFLRHAIEQDSRRLKEPRILSARTEKDRAKIDRIIDGDEHSGIVAIDDFHRLSLDQKRRAVDYLKHLADTDDRERKLVIVGVPNTAQSLVEVSFDIANRIRVFSPEWATNDQVEELIRKGEQALNISFEDRDAIVRAAHGSLITAQVLCWHLLGIALIEETAPTHRTVRTGIAQARRRVTKELHLKYQRAVEAFAGLDGSDETACIELLVSLAATPDGVLTLDRFTHGGSSVAKRAARVLTDGVGEAMASDADIGRVLYYDALRRRLIADDPQFMYYLRQLDRTSLAADAGKRP</sequence>
<dbReference type="InterPro" id="IPR000157">
    <property type="entry name" value="TIR_dom"/>
</dbReference>
<protein>
    <submittedName>
        <fullName evidence="2">AAA ATPase</fullName>
    </submittedName>
</protein>
<evidence type="ECO:0000259" key="1">
    <source>
        <dbReference type="PROSITE" id="PS50104"/>
    </source>
</evidence>
<dbReference type="Pfam" id="PF13676">
    <property type="entry name" value="TIR_2"/>
    <property type="match status" value="1"/>
</dbReference>
<dbReference type="Proteomes" id="UP000234331">
    <property type="component" value="Unassembled WGS sequence"/>
</dbReference>
<dbReference type="Gene3D" id="3.40.50.10140">
    <property type="entry name" value="Toll/interleukin-1 receptor homology (TIR) domain"/>
    <property type="match status" value="1"/>
</dbReference>
<reference evidence="2 3" key="1">
    <citation type="submission" date="2017-06" db="EMBL/GenBank/DDBJ databases">
        <authorList>
            <person name="Kim H.J."/>
            <person name="Triplett B.A."/>
        </authorList>
    </citation>
    <scope>NUCLEOTIDE SEQUENCE [LARGE SCALE GENOMIC DNA]</scope>
    <source>
        <strain evidence="2">FRACA_ARgP5</strain>
    </source>
</reference>
<dbReference type="InterPro" id="IPR035897">
    <property type="entry name" value="Toll_tir_struct_dom_sf"/>
</dbReference>
<proteinExistence type="predicted"/>
<keyword evidence="3" id="KW-1185">Reference proteome</keyword>
<dbReference type="Pfam" id="PF00004">
    <property type="entry name" value="AAA"/>
    <property type="match status" value="1"/>
</dbReference>
<accession>A0A2I2KJB5</accession>
<dbReference type="InterPro" id="IPR027417">
    <property type="entry name" value="P-loop_NTPase"/>
</dbReference>
<dbReference type="AlphaFoldDB" id="A0A2I2KJB5"/>
<dbReference type="EMBL" id="FZMO01000014">
    <property type="protein sequence ID" value="SNQ45761.1"/>
    <property type="molecule type" value="Genomic_DNA"/>
</dbReference>
<dbReference type="InterPro" id="IPR003959">
    <property type="entry name" value="ATPase_AAA_core"/>
</dbReference>
<dbReference type="OrthoDB" id="7020775at2"/>
<evidence type="ECO:0000313" key="3">
    <source>
        <dbReference type="Proteomes" id="UP000234331"/>
    </source>
</evidence>
<organism evidence="2 3">
    <name type="scientific">Frankia canadensis</name>
    <dbReference type="NCBI Taxonomy" id="1836972"/>
    <lineage>
        <taxon>Bacteria</taxon>
        <taxon>Bacillati</taxon>
        <taxon>Actinomycetota</taxon>
        <taxon>Actinomycetes</taxon>
        <taxon>Frankiales</taxon>
        <taxon>Frankiaceae</taxon>
        <taxon>Frankia</taxon>
    </lineage>
</organism>
<dbReference type="SUPFAM" id="SSF52200">
    <property type="entry name" value="Toll/Interleukin receptor TIR domain"/>
    <property type="match status" value="1"/>
</dbReference>
<feature type="domain" description="TIR" evidence="1">
    <location>
        <begin position="9"/>
        <end position="141"/>
    </location>
</feature>
<name>A0A2I2KJB5_9ACTN</name>
<dbReference type="GO" id="GO:0007165">
    <property type="term" value="P:signal transduction"/>
    <property type="evidence" value="ECO:0007669"/>
    <property type="project" value="InterPro"/>
</dbReference>
<dbReference type="Gene3D" id="3.40.50.300">
    <property type="entry name" value="P-loop containing nucleotide triphosphate hydrolases"/>
    <property type="match status" value="1"/>
</dbReference>
<dbReference type="GO" id="GO:0016887">
    <property type="term" value="F:ATP hydrolysis activity"/>
    <property type="evidence" value="ECO:0007669"/>
    <property type="project" value="InterPro"/>
</dbReference>